<evidence type="ECO:0000313" key="1">
    <source>
        <dbReference type="EMBL" id="GAA3682220.1"/>
    </source>
</evidence>
<dbReference type="Proteomes" id="UP001500711">
    <property type="component" value="Unassembled WGS sequence"/>
</dbReference>
<accession>A0ABP7CBW7</accession>
<reference evidence="2" key="1">
    <citation type="journal article" date="2019" name="Int. J. Syst. Evol. Microbiol.">
        <title>The Global Catalogue of Microorganisms (GCM) 10K type strain sequencing project: providing services to taxonomists for standard genome sequencing and annotation.</title>
        <authorList>
            <consortium name="The Broad Institute Genomics Platform"/>
            <consortium name="The Broad Institute Genome Sequencing Center for Infectious Disease"/>
            <person name="Wu L."/>
            <person name="Ma J."/>
        </authorList>
    </citation>
    <scope>NUCLEOTIDE SEQUENCE [LARGE SCALE GENOMIC DNA]</scope>
    <source>
        <strain evidence="2">JCM 17494</strain>
    </source>
</reference>
<name>A0ABP7CBW7_9PSEU</name>
<proteinExistence type="predicted"/>
<dbReference type="EMBL" id="BAABBE010000040">
    <property type="protein sequence ID" value="GAA3682220.1"/>
    <property type="molecule type" value="Genomic_DNA"/>
</dbReference>
<sequence length="89" mass="9610">MGLAHPGAIATGFFAGTTTKINPAAADLPATIARRTLDDYARRRAVSCPSRGFNRAMTWVARLLPRTAVARAVGALNRRLRLHEVVDLV</sequence>
<gene>
    <name evidence="1" type="ORF">GCM10022267_81150</name>
</gene>
<keyword evidence="2" id="KW-1185">Reference proteome</keyword>
<evidence type="ECO:0000313" key="2">
    <source>
        <dbReference type="Proteomes" id="UP001500711"/>
    </source>
</evidence>
<dbReference type="RefSeq" id="WP_346136199.1">
    <property type="nucleotide sequence ID" value="NZ_BAABBE010000040.1"/>
</dbReference>
<protein>
    <submittedName>
        <fullName evidence="1">Uncharacterized protein</fullName>
    </submittedName>
</protein>
<organism evidence="1 2">
    <name type="scientific">Lentzea roselyniae</name>
    <dbReference type="NCBI Taxonomy" id="531940"/>
    <lineage>
        <taxon>Bacteria</taxon>
        <taxon>Bacillati</taxon>
        <taxon>Actinomycetota</taxon>
        <taxon>Actinomycetes</taxon>
        <taxon>Pseudonocardiales</taxon>
        <taxon>Pseudonocardiaceae</taxon>
        <taxon>Lentzea</taxon>
    </lineage>
</organism>
<comment type="caution">
    <text evidence="1">The sequence shown here is derived from an EMBL/GenBank/DDBJ whole genome shotgun (WGS) entry which is preliminary data.</text>
</comment>